<dbReference type="SUPFAM" id="SSF54826">
    <property type="entry name" value="Enolase N-terminal domain-like"/>
    <property type="match status" value="1"/>
</dbReference>
<dbReference type="GO" id="GO:0016854">
    <property type="term" value="F:racemase and epimerase activity"/>
    <property type="evidence" value="ECO:0007669"/>
    <property type="project" value="UniProtKB-ARBA"/>
</dbReference>
<proteinExistence type="predicted"/>
<dbReference type="Pfam" id="PF13378">
    <property type="entry name" value="MR_MLE_C"/>
    <property type="match status" value="1"/>
</dbReference>
<dbReference type="SFLD" id="SFLDG00179">
    <property type="entry name" value="mandelate_racemase"/>
    <property type="match status" value="1"/>
</dbReference>
<dbReference type="InterPro" id="IPR046945">
    <property type="entry name" value="RHMD-like"/>
</dbReference>
<dbReference type="RefSeq" id="WP_073094299.1">
    <property type="nucleotide sequence ID" value="NZ_FRCY01000005.1"/>
</dbReference>
<dbReference type="Gene3D" id="3.20.20.120">
    <property type="entry name" value="Enolase-like C-terminal domain"/>
    <property type="match status" value="1"/>
</dbReference>
<dbReference type="GO" id="GO:0009063">
    <property type="term" value="P:amino acid catabolic process"/>
    <property type="evidence" value="ECO:0007669"/>
    <property type="project" value="InterPro"/>
</dbReference>
<dbReference type="InterPro" id="IPR029017">
    <property type="entry name" value="Enolase-like_N"/>
</dbReference>
<keyword evidence="6" id="KW-1185">Reference proteome</keyword>
<dbReference type="SUPFAM" id="SSF51604">
    <property type="entry name" value="Enolase C-terminal domain-like"/>
    <property type="match status" value="1"/>
</dbReference>
<sequence length="421" mass="46830">MKKSILIQSGQSRDIHFALENGAGSDAVHSTPVYAYAVCSLQTDSQLEGVGLALTLGAGNKLVCDAIDYLVQHIEGKEINELMADFGTTYKKMADDPNLRWLGPHKGVVHLALASVVNACFDLWAKSRCQPLWQLLIELSPEELVNTMDFSYFEDILPREEAITLIKSQAAGRESRLGILKDGYPGYDTSIGWFNYTDEQVTRNIKKSIDQGFTALKLKVGSRNATRDIRRAELVRKAAGPDATIMLDANQQWNLPKAMATCRQLLAIDPFWIEEPTHPDDIQAHVSLAKEVSIPIALGEHVPNKIMFKNFIQSGCMSYNQVDAVRVGGVSEFLLISLLSRKYNVPIVPHVGDMGQIHQHLVLFNHISLGHPAILLEHIPHLKDYFKFPAQVMDGKYITPGEPGLSADFKEFVLEKKVLSQ</sequence>
<evidence type="ECO:0000256" key="3">
    <source>
        <dbReference type="ARBA" id="ARBA00022842"/>
    </source>
</evidence>
<evidence type="ECO:0000259" key="4">
    <source>
        <dbReference type="SMART" id="SM00922"/>
    </source>
</evidence>
<evidence type="ECO:0000256" key="1">
    <source>
        <dbReference type="ARBA" id="ARBA00001946"/>
    </source>
</evidence>
<name>A0A1M7N3S6_9BACT</name>
<evidence type="ECO:0000313" key="5">
    <source>
        <dbReference type="EMBL" id="SHM98182.1"/>
    </source>
</evidence>
<dbReference type="GO" id="GO:0000287">
    <property type="term" value="F:magnesium ion binding"/>
    <property type="evidence" value="ECO:0007669"/>
    <property type="project" value="TreeGrafter"/>
</dbReference>
<keyword evidence="2" id="KW-0479">Metal-binding</keyword>
<organism evidence="5 6">
    <name type="scientific">Cyclobacterium lianum</name>
    <dbReference type="NCBI Taxonomy" id="388280"/>
    <lineage>
        <taxon>Bacteria</taxon>
        <taxon>Pseudomonadati</taxon>
        <taxon>Bacteroidota</taxon>
        <taxon>Cytophagia</taxon>
        <taxon>Cytophagales</taxon>
        <taxon>Cyclobacteriaceae</taxon>
        <taxon>Cyclobacterium</taxon>
    </lineage>
</organism>
<feature type="domain" description="Mandelate racemase/muconate lactonizing enzyme C-terminal" evidence="4">
    <location>
        <begin position="198"/>
        <end position="295"/>
    </location>
</feature>
<keyword evidence="3" id="KW-0460">Magnesium</keyword>
<dbReference type="GO" id="GO:0016836">
    <property type="term" value="F:hydro-lyase activity"/>
    <property type="evidence" value="ECO:0007669"/>
    <property type="project" value="TreeGrafter"/>
</dbReference>
<dbReference type="PANTHER" id="PTHR13794">
    <property type="entry name" value="ENOLASE SUPERFAMILY, MANDELATE RACEMASE"/>
    <property type="match status" value="1"/>
</dbReference>
<evidence type="ECO:0000256" key="2">
    <source>
        <dbReference type="ARBA" id="ARBA00022723"/>
    </source>
</evidence>
<dbReference type="InterPro" id="IPR036849">
    <property type="entry name" value="Enolase-like_C_sf"/>
</dbReference>
<dbReference type="OrthoDB" id="9796450at2"/>
<dbReference type="Gene3D" id="3.30.390.10">
    <property type="entry name" value="Enolase-like, N-terminal domain"/>
    <property type="match status" value="1"/>
</dbReference>
<evidence type="ECO:0000313" key="6">
    <source>
        <dbReference type="Proteomes" id="UP000184513"/>
    </source>
</evidence>
<dbReference type="AlphaFoldDB" id="A0A1M7N3S6"/>
<gene>
    <name evidence="5" type="ORF">SAMN04488057_10542</name>
</gene>
<dbReference type="SMART" id="SM00922">
    <property type="entry name" value="MR_MLE"/>
    <property type="match status" value="1"/>
</dbReference>
<dbReference type="PANTHER" id="PTHR13794:SF58">
    <property type="entry name" value="MITOCHONDRIAL ENOLASE SUPERFAMILY MEMBER 1"/>
    <property type="match status" value="1"/>
</dbReference>
<dbReference type="SFLD" id="SFLDS00001">
    <property type="entry name" value="Enolase"/>
    <property type="match status" value="1"/>
</dbReference>
<dbReference type="Proteomes" id="UP000184513">
    <property type="component" value="Unassembled WGS sequence"/>
</dbReference>
<dbReference type="EMBL" id="FRCY01000005">
    <property type="protein sequence ID" value="SHM98182.1"/>
    <property type="molecule type" value="Genomic_DNA"/>
</dbReference>
<dbReference type="STRING" id="388280.SAMN04488057_10542"/>
<comment type="cofactor">
    <cofactor evidence="1">
        <name>Mg(2+)</name>
        <dbReference type="ChEBI" id="CHEBI:18420"/>
    </cofactor>
</comment>
<reference evidence="5 6" key="1">
    <citation type="submission" date="2016-11" db="EMBL/GenBank/DDBJ databases">
        <authorList>
            <person name="Jaros S."/>
            <person name="Januszkiewicz K."/>
            <person name="Wedrychowicz H."/>
        </authorList>
    </citation>
    <scope>NUCLEOTIDE SEQUENCE [LARGE SCALE GENOMIC DNA]</scope>
    <source>
        <strain evidence="5 6">CGMCC 1.6102</strain>
    </source>
</reference>
<dbReference type="InterPro" id="IPR013342">
    <property type="entry name" value="Mandelate_racemase_C"/>
</dbReference>
<dbReference type="InterPro" id="IPR029065">
    <property type="entry name" value="Enolase_C-like"/>
</dbReference>
<dbReference type="InterPro" id="IPR018110">
    <property type="entry name" value="Mandel_Rmase/mucon_lact_enz_CS"/>
</dbReference>
<dbReference type="GO" id="GO:0016052">
    <property type="term" value="P:carbohydrate catabolic process"/>
    <property type="evidence" value="ECO:0007669"/>
    <property type="project" value="TreeGrafter"/>
</dbReference>
<accession>A0A1M7N3S6</accession>
<protein>
    <submittedName>
        <fullName evidence="5">L-fuconate dehydratase</fullName>
    </submittedName>
</protein>
<dbReference type="PROSITE" id="PS00909">
    <property type="entry name" value="MR_MLE_2"/>
    <property type="match status" value="1"/>
</dbReference>